<dbReference type="InterPro" id="IPR027640">
    <property type="entry name" value="Kinesin-like_fam"/>
</dbReference>
<dbReference type="PROSITE" id="PS00411">
    <property type="entry name" value="KINESIN_MOTOR_1"/>
    <property type="match status" value="1"/>
</dbReference>
<keyword evidence="2 3" id="KW-0067">ATP-binding</keyword>
<proteinExistence type="inferred from homology"/>
<feature type="coiled-coil region" evidence="4">
    <location>
        <begin position="609"/>
        <end position="650"/>
    </location>
</feature>
<keyword evidence="1 3" id="KW-0547">Nucleotide-binding</keyword>
<keyword evidence="8" id="KW-1185">Reference proteome</keyword>
<dbReference type="InterPro" id="IPR019821">
    <property type="entry name" value="Kinesin_motor_CS"/>
</dbReference>
<dbReference type="InterPro" id="IPR027417">
    <property type="entry name" value="P-loop_NTPase"/>
</dbReference>
<evidence type="ECO:0000313" key="7">
    <source>
        <dbReference type="EMBL" id="CEG46916.1"/>
    </source>
</evidence>
<dbReference type="SMART" id="SM00129">
    <property type="entry name" value="KISc"/>
    <property type="match status" value="1"/>
</dbReference>
<evidence type="ECO:0000256" key="2">
    <source>
        <dbReference type="ARBA" id="ARBA00022840"/>
    </source>
</evidence>
<feature type="binding site" evidence="3">
    <location>
        <begin position="347"/>
        <end position="354"/>
    </location>
    <ligand>
        <name>ATP</name>
        <dbReference type="ChEBI" id="CHEBI:30616"/>
    </ligand>
</feature>
<evidence type="ECO:0000256" key="1">
    <source>
        <dbReference type="ARBA" id="ARBA00022741"/>
    </source>
</evidence>
<dbReference type="RefSeq" id="XP_024583285.1">
    <property type="nucleotide sequence ID" value="XM_024717825.1"/>
</dbReference>
<keyword evidence="3" id="KW-0505">Motor protein</keyword>
<dbReference type="FunFam" id="3.40.850.10:FF:000113">
    <property type="entry name" value="Kinesin-like protein"/>
    <property type="match status" value="1"/>
</dbReference>
<dbReference type="InterPro" id="IPR001752">
    <property type="entry name" value="Kinesin_motor_dom"/>
</dbReference>
<evidence type="ECO:0000313" key="8">
    <source>
        <dbReference type="Proteomes" id="UP000054928"/>
    </source>
</evidence>
<dbReference type="OrthoDB" id="3176171at2759"/>
<dbReference type="AlphaFoldDB" id="A0A0P1AWW0"/>
<dbReference type="GeneID" id="36398641"/>
<dbReference type="SUPFAM" id="SSF52540">
    <property type="entry name" value="P-loop containing nucleoside triphosphate hydrolases"/>
    <property type="match status" value="1"/>
</dbReference>
<feature type="compositionally biased region" description="Polar residues" evidence="5">
    <location>
        <begin position="682"/>
        <end position="693"/>
    </location>
</feature>
<feature type="coiled-coil region" evidence="4">
    <location>
        <begin position="145"/>
        <end position="224"/>
    </location>
</feature>
<feature type="region of interest" description="Disordered" evidence="5">
    <location>
        <begin position="682"/>
        <end position="718"/>
    </location>
</feature>
<feature type="domain" description="Kinesin motor" evidence="6">
    <location>
        <begin position="271"/>
        <end position="595"/>
    </location>
</feature>
<evidence type="ECO:0000256" key="4">
    <source>
        <dbReference type="SAM" id="Coils"/>
    </source>
</evidence>
<dbReference type="GO" id="GO:0008017">
    <property type="term" value="F:microtubule binding"/>
    <property type="evidence" value="ECO:0007669"/>
    <property type="project" value="InterPro"/>
</dbReference>
<name>A0A0P1AWW0_PLAHL</name>
<reference evidence="8" key="1">
    <citation type="submission" date="2014-09" db="EMBL/GenBank/DDBJ databases">
        <authorList>
            <person name="Sharma Rahul"/>
            <person name="Thines Marco"/>
        </authorList>
    </citation>
    <scope>NUCLEOTIDE SEQUENCE [LARGE SCALE GENOMIC DNA]</scope>
</reference>
<dbReference type="GO" id="GO:0007018">
    <property type="term" value="P:microtubule-based movement"/>
    <property type="evidence" value="ECO:0007669"/>
    <property type="project" value="InterPro"/>
</dbReference>
<dbReference type="EMBL" id="CCYD01002371">
    <property type="protein sequence ID" value="CEG46916.1"/>
    <property type="molecule type" value="Genomic_DNA"/>
</dbReference>
<dbReference type="InterPro" id="IPR036961">
    <property type="entry name" value="Kinesin_motor_dom_sf"/>
</dbReference>
<dbReference type="GO" id="GO:0005524">
    <property type="term" value="F:ATP binding"/>
    <property type="evidence" value="ECO:0007669"/>
    <property type="project" value="UniProtKB-UniRule"/>
</dbReference>
<dbReference type="GO" id="GO:0003777">
    <property type="term" value="F:microtubule motor activity"/>
    <property type="evidence" value="ECO:0007669"/>
    <property type="project" value="InterPro"/>
</dbReference>
<dbReference type="STRING" id="4781.A0A0P1AWW0"/>
<dbReference type="Gene3D" id="3.40.850.10">
    <property type="entry name" value="Kinesin motor domain"/>
    <property type="match status" value="1"/>
</dbReference>
<sequence length="1006" mass="112340">MHSPTSSTSSTSSLDALLDADGSHHLMLSQMTAHRFMYGRNVIQVPFKQPESNEYVTLVLSQLEFDTMAVHIPQYEDLPPEEVLERITQLLHEQTSKTYLRGSTSDAIISNEQGDSLAAFQSRLLELEYERKRLYIKWKGAKALQLSLTEENTALRVQLEQAEQQEVEFEELVQKNELLQYQTLHLGSAIVKWKTVADCTVQELRKVQQEVAALKEQVKHDFNDLMSTVQSGMSTLEEQVTRRESLLQQNYVAEKKERTMMLEKYYELSGRIRVYCRVRPSRTANEGKTLAVEIPRPNNLLVTSSQKEFAFDQVFGPQCTQQEVYAELNPLVASFMDGYNACILAYGQTGSGKTHTMVGSEDGLLEDLINGRMVHAGAGMIPRALEHVFSVVQKRHVMYQDSLRVSMVEIYNDQILDLLHESNAGTGQNVVVKSEKEITARDVESYDQVNAAIRDGNAHRNIAATKMNVESSRSHALVFLHLKSQHRETREVRMSTLCLVDLAGSERIARSQVENDRLRETQHINKSLAALGDVVYALQHKAKHTPFRNSKLTYMLRDMLSGQAKTLVMLQVSPDAVDAEETTCSLQFGARVSQVQMGAIKPSVETGALFRLQEENRVLETKIQTAEAQVIKLQQQCQQFEHELYDAQSNNEAFKRHLWYLDESQQALHGFKTDGTIQEASFQPLSRPSSPTLSAKSSRSAASTTSARSSRSVRSVQSTTSSLQRATFYRSQKSPVSKPALNLVVSDSAQKSSAVPRLQRLKAKDERFERFDLNDEKVDSYQRRKSLTAGQTAVKEYHCESGSPLQSRSQSGTTTSQSLRRNDVISAECQKPLNPFKTASPPAPTSARQQASAGWLSKKTVASTKSPVSSSKSSLDTRTLHRAASAPSKPPVFASSRAAIGPAKYGTEPRRASLKSTRTSLSSALGTSARRALASSHTGSCFMHIEFATSNDLEENTFDGNLSQQAVHHMMDDPAEKCLICDCRLRNRSRQCNHASCDPFQALLPL</sequence>
<evidence type="ECO:0000256" key="3">
    <source>
        <dbReference type="PROSITE-ProRule" id="PRU00283"/>
    </source>
</evidence>
<feature type="compositionally biased region" description="Low complexity" evidence="5">
    <location>
        <begin position="694"/>
        <end position="718"/>
    </location>
</feature>
<dbReference type="PROSITE" id="PS50067">
    <property type="entry name" value="KINESIN_MOTOR_2"/>
    <property type="match status" value="1"/>
</dbReference>
<feature type="compositionally biased region" description="Low complexity" evidence="5">
    <location>
        <begin position="805"/>
        <end position="819"/>
    </location>
</feature>
<dbReference type="Pfam" id="PF00225">
    <property type="entry name" value="Kinesin"/>
    <property type="match status" value="1"/>
</dbReference>
<evidence type="ECO:0000256" key="5">
    <source>
        <dbReference type="SAM" id="MobiDB-lite"/>
    </source>
</evidence>
<keyword evidence="4" id="KW-0175">Coiled coil</keyword>
<accession>A0A0P1AWW0</accession>
<feature type="region of interest" description="Disordered" evidence="5">
    <location>
        <begin position="780"/>
        <end position="918"/>
    </location>
</feature>
<dbReference type="PANTHER" id="PTHR47972:SF28">
    <property type="entry name" value="KINESIN-LIKE PROTEIN KLP-3"/>
    <property type="match status" value="1"/>
</dbReference>
<protein>
    <submittedName>
        <fullName evidence="7">Kinesin-like protein</fullName>
    </submittedName>
</protein>
<comment type="similarity">
    <text evidence="3">Belongs to the TRAFAC class myosin-kinesin ATPase superfamily. Kinesin family.</text>
</comment>
<dbReference type="GO" id="GO:0015630">
    <property type="term" value="C:microtubule cytoskeleton"/>
    <property type="evidence" value="ECO:0007669"/>
    <property type="project" value="TreeGrafter"/>
</dbReference>
<dbReference type="PANTHER" id="PTHR47972">
    <property type="entry name" value="KINESIN-LIKE PROTEIN KLP-3"/>
    <property type="match status" value="1"/>
</dbReference>
<evidence type="ECO:0000259" key="6">
    <source>
        <dbReference type="PROSITE" id="PS50067"/>
    </source>
</evidence>
<organism evidence="7 8">
    <name type="scientific">Plasmopara halstedii</name>
    <name type="common">Downy mildew of sunflower</name>
    <dbReference type="NCBI Taxonomy" id="4781"/>
    <lineage>
        <taxon>Eukaryota</taxon>
        <taxon>Sar</taxon>
        <taxon>Stramenopiles</taxon>
        <taxon>Oomycota</taxon>
        <taxon>Peronosporomycetes</taxon>
        <taxon>Peronosporales</taxon>
        <taxon>Peronosporaceae</taxon>
        <taxon>Plasmopara</taxon>
    </lineage>
</organism>
<dbReference type="PRINTS" id="PR00380">
    <property type="entry name" value="KINESINHEAVY"/>
</dbReference>
<dbReference type="Proteomes" id="UP000054928">
    <property type="component" value="Unassembled WGS sequence"/>
</dbReference>
<dbReference type="OMA" id="VYTQVEP"/>
<feature type="compositionally biased region" description="Low complexity" evidence="5">
    <location>
        <begin position="857"/>
        <end position="874"/>
    </location>
</feature>